<proteinExistence type="predicted"/>
<dbReference type="Proteomes" id="UP000243006">
    <property type="component" value="Unassembled WGS sequence"/>
</dbReference>
<sequence length="76" mass="8609">CIEADDRQLLRQQPSADKNKMTTQLSWRASACMLLDQCFGLHVRAELIAYKERSASRQICVALIAVLMVELECVLL</sequence>
<gene>
    <name evidence="1" type="ORF">D917_03073</name>
</gene>
<name>A0A1Y3EGP6_9BILA</name>
<dbReference type="EMBL" id="LVZM01017622">
    <property type="protein sequence ID" value="OUC42298.1"/>
    <property type="molecule type" value="Genomic_DNA"/>
</dbReference>
<feature type="non-terminal residue" evidence="1">
    <location>
        <position position="1"/>
    </location>
</feature>
<accession>A0A1Y3EGP6</accession>
<evidence type="ECO:0000313" key="1">
    <source>
        <dbReference type="EMBL" id="OUC42298.1"/>
    </source>
</evidence>
<dbReference type="AlphaFoldDB" id="A0A1Y3EGP6"/>
<reference evidence="1 2" key="1">
    <citation type="submission" date="2015-04" db="EMBL/GenBank/DDBJ databases">
        <title>Draft genome of the roundworm Trichinella nativa.</title>
        <authorList>
            <person name="Mitreva M."/>
        </authorList>
    </citation>
    <scope>NUCLEOTIDE SEQUENCE [LARGE SCALE GENOMIC DNA]</scope>
    <source>
        <strain evidence="1 2">ISS45</strain>
    </source>
</reference>
<evidence type="ECO:0000313" key="2">
    <source>
        <dbReference type="Proteomes" id="UP000243006"/>
    </source>
</evidence>
<comment type="caution">
    <text evidence="1">The sequence shown here is derived from an EMBL/GenBank/DDBJ whole genome shotgun (WGS) entry which is preliminary data.</text>
</comment>
<protein>
    <submittedName>
        <fullName evidence="1">Uncharacterized protein</fullName>
    </submittedName>
</protein>
<organism evidence="1 2">
    <name type="scientific">Trichinella nativa</name>
    <dbReference type="NCBI Taxonomy" id="6335"/>
    <lineage>
        <taxon>Eukaryota</taxon>
        <taxon>Metazoa</taxon>
        <taxon>Ecdysozoa</taxon>
        <taxon>Nematoda</taxon>
        <taxon>Enoplea</taxon>
        <taxon>Dorylaimia</taxon>
        <taxon>Trichinellida</taxon>
        <taxon>Trichinellidae</taxon>
        <taxon>Trichinella</taxon>
    </lineage>
</organism>